<feature type="compositionally biased region" description="Basic and acidic residues" evidence="2">
    <location>
        <begin position="200"/>
        <end position="238"/>
    </location>
</feature>
<feature type="coiled-coil region" evidence="1">
    <location>
        <begin position="58"/>
        <end position="92"/>
    </location>
</feature>
<evidence type="ECO:0000313" key="3">
    <source>
        <dbReference type="EMBL" id="ASA25464.1"/>
    </source>
</evidence>
<dbReference type="KEGG" id="pdh:B9T62_34880"/>
<evidence type="ECO:0000256" key="2">
    <source>
        <dbReference type="SAM" id="MobiDB-lite"/>
    </source>
</evidence>
<reference evidence="3 4" key="1">
    <citation type="submission" date="2017-06" db="EMBL/GenBank/DDBJ databases">
        <title>Complete genome sequence of Paenibacillus donghaensis KCTC 13049T isolated from East Sea sediment, South Korea.</title>
        <authorList>
            <person name="Jung B.K."/>
            <person name="Hong S.-J."/>
            <person name="Shin J.-H."/>
        </authorList>
    </citation>
    <scope>NUCLEOTIDE SEQUENCE [LARGE SCALE GENOMIC DNA]</scope>
    <source>
        <strain evidence="3 4">KCTC 13049</strain>
    </source>
</reference>
<sequence length="275" mass="31455">MNLIQRIKQGASKVTEKAQSSVEIGKLNGHITDIEREMEIEFAKMGKLFYEGYRLRDMSVAEGQMIELSRNCIKLQEKIDDLRSRIAELKNERLCPCGHVVALEANFCPHCGRKLEAPSAARRSSQQPPVAAASVQVQHVPIEEEDEDQYYGAEELTEAEKELAMRSAQSQRSGYTEAVHEEDMLLPEEYNGSVDNQPTDAERERRHADELERERERQLELDRRIRDWKNSEHGHDEEAAGNEQDGVRDMVKCQICRADLPKGSMWCPRCGSEQI</sequence>
<feature type="region of interest" description="Disordered" evidence="2">
    <location>
        <begin position="119"/>
        <end position="138"/>
    </location>
</feature>
<evidence type="ECO:0000256" key="1">
    <source>
        <dbReference type="SAM" id="Coils"/>
    </source>
</evidence>
<dbReference type="AlphaFoldDB" id="A0A2Z2KGX6"/>
<protein>
    <recommendedName>
        <fullName evidence="5">Zinc ribbon domain-containing protein</fullName>
    </recommendedName>
</protein>
<dbReference type="OrthoDB" id="2066200at2"/>
<feature type="region of interest" description="Disordered" evidence="2">
    <location>
        <begin position="189"/>
        <end position="245"/>
    </location>
</feature>
<keyword evidence="4" id="KW-1185">Reference proteome</keyword>
<accession>A0A2Z2KGX6</accession>
<proteinExistence type="predicted"/>
<evidence type="ECO:0008006" key="5">
    <source>
        <dbReference type="Google" id="ProtNLM"/>
    </source>
</evidence>
<dbReference type="Proteomes" id="UP000249890">
    <property type="component" value="Chromosome"/>
</dbReference>
<organism evidence="3 4">
    <name type="scientific">Paenibacillus donghaensis</name>
    <dbReference type="NCBI Taxonomy" id="414771"/>
    <lineage>
        <taxon>Bacteria</taxon>
        <taxon>Bacillati</taxon>
        <taxon>Bacillota</taxon>
        <taxon>Bacilli</taxon>
        <taxon>Bacillales</taxon>
        <taxon>Paenibacillaceae</taxon>
        <taxon>Paenibacillus</taxon>
    </lineage>
</organism>
<gene>
    <name evidence="3" type="ORF">B9T62_34880</name>
</gene>
<dbReference type="EMBL" id="CP021780">
    <property type="protein sequence ID" value="ASA25464.1"/>
    <property type="molecule type" value="Genomic_DNA"/>
</dbReference>
<evidence type="ECO:0000313" key="4">
    <source>
        <dbReference type="Proteomes" id="UP000249890"/>
    </source>
</evidence>
<name>A0A2Z2KGX6_9BACL</name>
<keyword evidence="1" id="KW-0175">Coiled coil</keyword>
<dbReference type="RefSeq" id="WP_087919428.1">
    <property type="nucleotide sequence ID" value="NZ_CP021780.1"/>
</dbReference>